<dbReference type="EMBL" id="CAJEUB010000008">
    <property type="protein sequence ID" value="CAD1845900.1"/>
    <property type="molecule type" value="Genomic_DNA"/>
</dbReference>
<evidence type="ECO:0000313" key="1">
    <source>
        <dbReference type="EMBL" id="CAD1845900.1"/>
    </source>
</evidence>
<organism evidence="1">
    <name type="scientific">Ananas comosus var. bracteatus</name>
    <name type="common">red pineapple</name>
    <dbReference type="NCBI Taxonomy" id="296719"/>
    <lineage>
        <taxon>Eukaryota</taxon>
        <taxon>Viridiplantae</taxon>
        <taxon>Streptophyta</taxon>
        <taxon>Embryophyta</taxon>
        <taxon>Tracheophyta</taxon>
        <taxon>Spermatophyta</taxon>
        <taxon>Magnoliopsida</taxon>
        <taxon>Liliopsida</taxon>
        <taxon>Poales</taxon>
        <taxon>Bromeliaceae</taxon>
        <taxon>Bromelioideae</taxon>
        <taxon>Ananas</taxon>
    </lineage>
</organism>
<sequence length="112" mass="12122">MKSVGDQVVRFIGKSISGTSRDVIRCPLHLFAGAPCLMHYVILSVVPCNMRLPDPSTPSLKEKQIKAEIPEYLKANSLGSVADNPKLTIISCLAFLYKNCDIVPGLSSYIAG</sequence>
<name>A0A6V7QRQ4_ANACO</name>
<gene>
    <name evidence="1" type="ORF">CB5_LOCUS29111</name>
</gene>
<proteinExistence type="predicted"/>
<dbReference type="AlphaFoldDB" id="A0A6V7QRQ4"/>
<reference evidence="1" key="1">
    <citation type="submission" date="2020-07" db="EMBL/GenBank/DDBJ databases">
        <authorList>
            <person name="Lin J."/>
        </authorList>
    </citation>
    <scope>NUCLEOTIDE SEQUENCE</scope>
</reference>
<protein>
    <submittedName>
        <fullName evidence="1">Uncharacterized protein</fullName>
    </submittedName>
</protein>
<accession>A0A6V7QRQ4</accession>